<gene>
    <name evidence="1" type="ORF">NPIL_658351</name>
</gene>
<proteinExistence type="predicted"/>
<accession>A0A8X6P1G0</accession>
<name>A0A8X6P1G0_NEPPI</name>
<dbReference type="OrthoDB" id="6457783at2759"/>
<dbReference type="AlphaFoldDB" id="A0A8X6P1G0"/>
<organism evidence="1 2">
    <name type="scientific">Nephila pilipes</name>
    <name type="common">Giant wood spider</name>
    <name type="synonym">Nephila maculata</name>
    <dbReference type="NCBI Taxonomy" id="299642"/>
    <lineage>
        <taxon>Eukaryota</taxon>
        <taxon>Metazoa</taxon>
        <taxon>Ecdysozoa</taxon>
        <taxon>Arthropoda</taxon>
        <taxon>Chelicerata</taxon>
        <taxon>Arachnida</taxon>
        <taxon>Araneae</taxon>
        <taxon>Araneomorphae</taxon>
        <taxon>Entelegynae</taxon>
        <taxon>Araneoidea</taxon>
        <taxon>Nephilidae</taxon>
        <taxon>Nephila</taxon>
    </lineage>
</organism>
<evidence type="ECO:0000313" key="1">
    <source>
        <dbReference type="EMBL" id="GFT42831.1"/>
    </source>
</evidence>
<dbReference type="Proteomes" id="UP000887013">
    <property type="component" value="Unassembled WGS sequence"/>
</dbReference>
<protein>
    <submittedName>
        <fullName evidence="1">Uncharacterized protein</fullName>
    </submittedName>
</protein>
<dbReference type="EMBL" id="BMAW01063989">
    <property type="protein sequence ID" value="GFT42831.1"/>
    <property type="molecule type" value="Genomic_DNA"/>
</dbReference>
<evidence type="ECO:0000313" key="2">
    <source>
        <dbReference type="Proteomes" id="UP000887013"/>
    </source>
</evidence>
<comment type="caution">
    <text evidence="1">The sequence shown here is derived from an EMBL/GenBank/DDBJ whole genome shotgun (WGS) entry which is preliminary data.</text>
</comment>
<sequence>MTCSVTRSYTSRLLAVGYLKSWVYRSRPSNLSELNDAIRLDLSCIPPEILHSAVVGLMTHFQCVIPCGGGHVKHIML</sequence>
<reference evidence="1" key="1">
    <citation type="submission" date="2020-08" db="EMBL/GenBank/DDBJ databases">
        <title>Multicomponent nature underlies the extraordinary mechanical properties of spider dragline silk.</title>
        <authorList>
            <person name="Kono N."/>
            <person name="Nakamura H."/>
            <person name="Mori M."/>
            <person name="Yoshida Y."/>
            <person name="Ohtoshi R."/>
            <person name="Malay A.D."/>
            <person name="Moran D.A.P."/>
            <person name="Tomita M."/>
            <person name="Numata K."/>
            <person name="Arakawa K."/>
        </authorList>
    </citation>
    <scope>NUCLEOTIDE SEQUENCE</scope>
</reference>
<keyword evidence="2" id="KW-1185">Reference proteome</keyword>